<protein>
    <submittedName>
        <fullName evidence="1">Putative XkdM-like protein</fullName>
    </submittedName>
</protein>
<evidence type="ECO:0000313" key="1">
    <source>
        <dbReference type="EMBL" id="DAD84868.1"/>
    </source>
</evidence>
<reference evidence="1" key="1">
    <citation type="journal article" date="2021" name="Proc. Natl. Acad. Sci. U.S.A.">
        <title>A Catalog of Tens of Thousands of Viruses from Human Metagenomes Reveals Hidden Associations with Chronic Diseases.</title>
        <authorList>
            <person name="Tisza M.J."/>
            <person name="Buck C.B."/>
        </authorList>
    </citation>
    <scope>NUCLEOTIDE SEQUENCE</scope>
    <source>
        <strain evidence="1">CtfrL10</strain>
    </source>
</reference>
<dbReference type="EMBL" id="BK014968">
    <property type="protein sequence ID" value="DAD84868.1"/>
    <property type="molecule type" value="Genomic_DNA"/>
</dbReference>
<proteinExistence type="predicted"/>
<name>A0A8S5MRN1_9CAUD</name>
<sequence length="148" mass="16181">MALDHNGTPLINGVLYSWASVRVAIQGVPLTGITSVEYDDKQEVVNKYGAGRHPVGRGLGRITPSAKLTLYLDEVVALQAKSPTGRLQDLGMFDVLVGYLHPTTGLIIYDKIRNCHFSDNSRKVKEGDTDIPVDLELVPSHIEWGVKA</sequence>
<organism evidence="1">
    <name type="scientific">Myoviridae sp. ctfrL10</name>
    <dbReference type="NCBI Taxonomy" id="2826678"/>
    <lineage>
        <taxon>Viruses</taxon>
        <taxon>Duplodnaviria</taxon>
        <taxon>Heunggongvirae</taxon>
        <taxon>Uroviricota</taxon>
        <taxon>Caudoviricetes</taxon>
    </lineage>
</organism>
<accession>A0A8S5MRN1</accession>